<accession>C6XNN8</accession>
<dbReference type="PROSITE" id="PS51257">
    <property type="entry name" value="PROKAR_LIPOPROTEIN"/>
    <property type="match status" value="1"/>
</dbReference>
<dbReference type="Proteomes" id="UP000002745">
    <property type="component" value="Chromosome"/>
</dbReference>
<dbReference type="AlphaFoldDB" id="C6XNN8"/>
<keyword evidence="1" id="KW-0732">Signal</keyword>
<name>C6XNN8_HIRBI</name>
<gene>
    <name evidence="2" type="ordered locus">Hbal_0589</name>
</gene>
<organism evidence="2 3">
    <name type="scientific">Hirschia baltica (strain ATCC 49814 / DSM 5838 / IFAM 1418)</name>
    <dbReference type="NCBI Taxonomy" id="582402"/>
    <lineage>
        <taxon>Bacteria</taxon>
        <taxon>Pseudomonadati</taxon>
        <taxon>Pseudomonadota</taxon>
        <taxon>Alphaproteobacteria</taxon>
        <taxon>Hyphomonadales</taxon>
        <taxon>Hyphomonadaceae</taxon>
        <taxon>Hirschia</taxon>
    </lineage>
</organism>
<evidence type="ECO:0008006" key="4">
    <source>
        <dbReference type="Google" id="ProtNLM"/>
    </source>
</evidence>
<sequence length="120" mass="13272">MQLIKIAAILPLAFVATGCINVQANGHGDFDFHDAQSLSGAVVQENQIMITVSSNGCTDKSFIDADVERDGKNHFEVEFERIREDHCRALMREGKTLTYTFQELGIPDGSTVEIENQVRG</sequence>
<evidence type="ECO:0000313" key="2">
    <source>
        <dbReference type="EMBL" id="ACT58291.1"/>
    </source>
</evidence>
<dbReference type="HOGENOM" id="CLU_149168_0_0_5"/>
<dbReference type="OrthoDB" id="7188405at2"/>
<dbReference type="eggNOG" id="ENOG5033FBV">
    <property type="taxonomic scope" value="Bacteria"/>
</dbReference>
<feature type="signal peptide" evidence="1">
    <location>
        <begin position="1"/>
        <end position="24"/>
    </location>
</feature>
<keyword evidence="3" id="KW-1185">Reference proteome</keyword>
<feature type="chain" id="PRO_5002973945" description="Lipoprotein" evidence="1">
    <location>
        <begin position="25"/>
        <end position="120"/>
    </location>
</feature>
<dbReference type="EMBL" id="CP001678">
    <property type="protein sequence ID" value="ACT58291.1"/>
    <property type="molecule type" value="Genomic_DNA"/>
</dbReference>
<dbReference type="RefSeq" id="WP_015826441.1">
    <property type="nucleotide sequence ID" value="NC_012982.1"/>
</dbReference>
<evidence type="ECO:0000256" key="1">
    <source>
        <dbReference type="SAM" id="SignalP"/>
    </source>
</evidence>
<evidence type="ECO:0000313" key="3">
    <source>
        <dbReference type="Proteomes" id="UP000002745"/>
    </source>
</evidence>
<protein>
    <recommendedName>
        <fullName evidence="4">Lipoprotein</fullName>
    </recommendedName>
</protein>
<dbReference type="KEGG" id="hba:Hbal_0589"/>
<reference evidence="3" key="1">
    <citation type="journal article" date="2011" name="J. Bacteriol.">
        <title>Genome sequences of eight morphologically diverse alphaproteobacteria.</title>
        <authorList>
            <consortium name="US DOE Joint Genome Institute"/>
            <person name="Brown P.J."/>
            <person name="Kysela D.T."/>
            <person name="Buechlein A."/>
            <person name="Hemmerich C."/>
            <person name="Brun Y.V."/>
        </authorList>
    </citation>
    <scope>NUCLEOTIDE SEQUENCE [LARGE SCALE GENOMIC DNA]</scope>
    <source>
        <strain evidence="3">ATCC 49814 / DSM 5838 / IFAM 1418</strain>
    </source>
</reference>
<proteinExistence type="predicted"/>